<gene>
    <name evidence="1" type="ORF">BIZ92_08265</name>
</gene>
<dbReference type="EMBL" id="MJMN01000002">
    <property type="protein sequence ID" value="OMG92650.1"/>
    <property type="molecule type" value="Genomic_DNA"/>
</dbReference>
<dbReference type="OrthoDB" id="9996487at2"/>
<dbReference type="AlphaFoldDB" id="A0A1R1JZR6"/>
<proteinExistence type="predicted"/>
<organism evidence="1 2">
    <name type="scientific">Alcaligenes xylosoxydans xylosoxydans</name>
    <name type="common">Achromobacter xylosoxidans</name>
    <dbReference type="NCBI Taxonomy" id="85698"/>
    <lineage>
        <taxon>Bacteria</taxon>
        <taxon>Pseudomonadati</taxon>
        <taxon>Pseudomonadota</taxon>
        <taxon>Betaproteobacteria</taxon>
        <taxon>Burkholderiales</taxon>
        <taxon>Alcaligenaceae</taxon>
        <taxon>Achromobacter</taxon>
    </lineage>
</organism>
<dbReference type="RefSeq" id="WP_076409420.1">
    <property type="nucleotide sequence ID" value="NZ_AP028040.1"/>
</dbReference>
<dbReference type="Proteomes" id="UP000187251">
    <property type="component" value="Unassembled WGS sequence"/>
</dbReference>
<evidence type="ECO:0000313" key="1">
    <source>
        <dbReference type="EMBL" id="OMG92650.1"/>
    </source>
</evidence>
<accession>A0A1R1JZR6</accession>
<sequence>MPHFQGLRLPALFRFSFDPGNGKAPRLVDVGLASAIPSHISEAAEPYALTVLEPSDTMTRLRQAGWRLCLDLSGNIQARQHDKRLDIEPKATTPYGVISAEDFLYAEAMVLMSQSEAS</sequence>
<comment type="caution">
    <text evidence="1">The sequence shown here is derived from an EMBL/GenBank/DDBJ whole genome shotgun (WGS) entry which is preliminary data.</text>
</comment>
<reference evidence="1 2" key="1">
    <citation type="submission" date="2016-09" db="EMBL/GenBank/DDBJ databases">
        <title>Phylogenomics of Achromobacter.</title>
        <authorList>
            <person name="Jeukens J."/>
            <person name="Freschi L."/>
            <person name="Vincent A.T."/>
            <person name="Emond-Rheault J.-G."/>
            <person name="Kukavica-Ibrulj I."/>
            <person name="Charette S.J."/>
            <person name="Levesque R.C."/>
        </authorList>
    </citation>
    <scope>NUCLEOTIDE SEQUENCE [LARGE SCALE GENOMIC DNA]</scope>
    <source>
        <strain evidence="1 2">AUS488</strain>
    </source>
</reference>
<evidence type="ECO:0000313" key="2">
    <source>
        <dbReference type="Proteomes" id="UP000187251"/>
    </source>
</evidence>
<protein>
    <submittedName>
        <fullName evidence="1">Uncharacterized protein</fullName>
    </submittedName>
</protein>
<name>A0A1R1JZR6_ALCXX</name>